<dbReference type="Proteomes" id="UP000053201">
    <property type="component" value="Unassembled WGS sequence"/>
</dbReference>
<dbReference type="InterPro" id="IPR001279">
    <property type="entry name" value="Metallo-B-lactamas"/>
</dbReference>
<dbReference type="GO" id="GO:0046872">
    <property type="term" value="F:metal ion binding"/>
    <property type="evidence" value="ECO:0007669"/>
    <property type="project" value="UniProtKB-KW"/>
</dbReference>
<evidence type="ECO:0000313" key="6">
    <source>
        <dbReference type="EMBL" id="KNC98902.1"/>
    </source>
</evidence>
<dbReference type="InterPro" id="IPR036866">
    <property type="entry name" value="RibonucZ/Hydroxyglut_hydro"/>
</dbReference>
<dbReference type="eggNOG" id="KOG0814">
    <property type="taxonomic scope" value="Eukaryota"/>
</dbReference>
<protein>
    <recommendedName>
        <fullName evidence="5">Metallo-beta-lactamase domain-containing protein</fullName>
    </recommendedName>
</protein>
<dbReference type="PANTHER" id="PTHR46233:SF3">
    <property type="entry name" value="HYDROXYACYLGLUTATHIONE HYDROLASE GLOC"/>
    <property type="match status" value="1"/>
</dbReference>
<dbReference type="Gene3D" id="3.60.15.10">
    <property type="entry name" value="Ribonuclease Z/Hydroxyacylglutathione hydrolase-like"/>
    <property type="match status" value="1"/>
</dbReference>
<dbReference type="SUPFAM" id="SSF56281">
    <property type="entry name" value="Metallo-hydrolase/oxidoreductase"/>
    <property type="match status" value="1"/>
</dbReference>
<evidence type="ECO:0000313" key="7">
    <source>
        <dbReference type="Proteomes" id="UP000053201"/>
    </source>
</evidence>
<sequence>MADYNVSVNVVGPLDCNCVIVGNKQTGEAVVVDPGGDVQLILDEAERMNVQIKKIYHTHAHFDHFLATAQLQSATGATTHLHQQDQFLWERLEDQCRLIGLILSSDQIPSPPDTLLLGQEPITLGTTQIGTVLHTPGHSPGSSSYYFPELGIVCTGDTLFRDSIGRTDLWKASFTTLQESVLSKLYTLPDDVKVIPGHGPATTVGREKKYNMFVRDVVDKGVSKLAEGCAGCEALKGLEARL</sequence>
<comment type="cofactor">
    <cofactor evidence="1">
        <name>Zn(2+)</name>
        <dbReference type="ChEBI" id="CHEBI:29105"/>
    </cofactor>
</comment>
<dbReference type="InterPro" id="IPR051453">
    <property type="entry name" value="MBL_Glyoxalase_II"/>
</dbReference>
<dbReference type="OrthoDB" id="515692at2759"/>
<dbReference type="EMBL" id="KQ257459">
    <property type="protein sequence ID" value="KNC98902.1"/>
    <property type="molecule type" value="Genomic_DNA"/>
</dbReference>
<dbReference type="SMART" id="SM00849">
    <property type="entry name" value="Lactamase_B"/>
    <property type="match status" value="1"/>
</dbReference>
<feature type="domain" description="Metallo-beta-lactamase" evidence="5">
    <location>
        <begin position="15"/>
        <end position="198"/>
    </location>
</feature>
<evidence type="ECO:0000256" key="4">
    <source>
        <dbReference type="ARBA" id="ARBA00022833"/>
    </source>
</evidence>
<dbReference type="InParanoid" id="A0A0L0HCI4"/>
<evidence type="ECO:0000259" key="5">
    <source>
        <dbReference type="SMART" id="SM00849"/>
    </source>
</evidence>
<dbReference type="RefSeq" id="XP_016606942.1">
    <property type="nucleotide sequence ID" value="XM_016754072.1"/>
</dbReference>
<organism evidence="6 7">
    <name type="scientific">Spizellomyces punctatus (strain DAOM BR117)</name>
    <dbReference type="NCBI Taxonomy" id="645134"/>
    <lineage>
        <taxon>Eukaryota</taxon>
        <taxon>Fungi</taxon>
        <taxon>Fungi incertae sedis</taxon>
        <taxon>Chytridiomycota</taxon>
        <taxon>Chytridiomycota incertae sedis</taxon>
        <taxon>Chytridiomycetes</taxon>
        <taxon>Spizellomycetales</taxon>
        <taxon>Spizellomycetaceae</taxon>
        <taxon>Spizellomyces</taxon>
    </lineage>
</organism>
<keyword evidence="2" id="KW-0479">Metal-binding</keyword>
<dbReference type="OMA" id="HFPTIID"/>
<evidence type="ECO:0000256" key="1">
    <source>
        <dbReference type="ARBA" id="ARBA00001947"/>
    </source>
</evidence>
<dbReference type="Pfam" id="PF00753">
    <property type="entry name" value="Lactamase_B"/>
    <property type="match status" value="1"/>
</dbReference>
<name>A0A0L0HCI4_SPIPD</name>
<evidence type="ECO:0000256" key="2">
    <source>
        <dbReference type="ARBA" id="ARBA00022723"/>
    </source>
</evidence>
<evidence type="ECO:0000256" key="3">
    <source>
        <dbReference type="ARBA" id="ARBA00022801"/>
    </source>
</evidence>
<dbReference type="GeneID" id="27689211"/>
<keyword evidence="7" id="KW-1185">Reference proteome</keyword>
<proteinExistence type="predicted"/>
<reference evidence="6 7" key="1">
    <citation type="submission" date="2009-08" db="EMBL/GenBank/DDBJ databases">
        <title>The Genome Sequence of Spizellomyces punctatus strain DAOM BR117.</title>
        <authorList>
            <consortium name="The Broad Institute Genome Sequencing Platform"/>
            <person name="Russ C."/>
            <person name="Cuomo C."/>
            <person name="Shea T."/>
            <person name="Young S.K."/>
            <person name="Zeng Q."/>
            <person name="Koehrsen M."/>
            <person name="Haas B."/>
            <person name="Borodovsky M."/>
            <person name="Guigo R."/>
            <person name="Alvarado L."/>
            <person name="Berlin A."/>
            <person name="Bochicchio J."/>
            <person name="Borenstein D."/>
            <person name="Chapman S."/>
            <person name="Chen Z."/>
            <person name="Engels R."/>
            <person name="Freedman E."/>
            <person name="Gellesch M."/>
            <person name="Goldberg J."/>
            <person name="Griggs A."/>
            <person name="Gujja S."/>
            <person name="Heiman D."/>
            <person name="Hepburn T."/>
            <person name="Howarth C."/>
            <person name="Jen D."/>
            <person name="Larson L."/>
            <person name="Lewis B."/>
            <person name="Mehta T."/>
            <person name="Park D."/>
            <person name="Pearson M."/>
            <person name="Roberts A."/>
            <person name="Saif S."/>
            <person name="Shenoy N."/>
            <person name="Sisk P."/>
            <person name="Stolte C."/>
            <person name="Sykes S."/>
            <person name="Thomson T."/>
            <person name="Walk T."/>
            <person name="White J."/>
            <person name="Yandava C."/>
            <person name="Burger G."/>
            <person name="Gray M.W."/>
            <person name="Holland P.W.H."/>
            <person name="King N."/>
            <person name="Lang F.B.F."/>
            <person name="Roger A.J."/>
            <person name="Ruiz-Trillo I."/>
            <person name="Lander E."/>
            <person name="Nusbaum C."/>
        </authorList>
    </citation>
    <scope>NUCLEOTIDE SEQUENCE [LARGE SCALE GENOMIC DNA]</scope>
    <source>
        <strain evidence="6 7">DAOM BR117</strain>
    </source>
</reference>
<dbReference type="CDD" id="cd06262">
    <property type="entry name" value="metallo-hydrolase-like_MBL-fold"/>
    <property type="match status" value="1"/>
</dbReference>
<dbReference type="GO" id="GO:0016787">
    <property type="term" value="F:hydrolase activity"/>
    <property type="evidence" value="ECO:0007669"/>
    <property type="project" value="UniProtKB-KW"/>
</dbReference>
<keyword evidence="3" id="KW-0378">Hydrolase</keyword>
<gene>
    <name evidence="6" type="ORF">SPPG_05867</name>
</gene>
<dbReference type="PANTHER" id="PTHR46233">
    <property type="entry name" value="HYDROXYACYLGLUTATHIONE HYDROLASE GLOC"/>
    <property type="match status" value="1"/>
</dbReference>
<accession>A0A0L0HCI4</accession>
<keyword evidence="4" id="KW-0862">Zinc</keyword>
<dbReference type="VEuPathDB" id="FungiDB:SPPG_05867"/>
<dbReference type="AlphaFoldDB" id="A0A0L0HCI4"/>
<dbReference type="STRING" id="645134.A0A0L0HCI4"/>